<dbReference type="Gene3D" id="3.40.50.2000">
    <property type="entry name" value="Glycogen Phosphorylase B"/>
    <property type="match status" value="2"/>
</dbReference>
<dbReference type="EMBL" id="AP024714">
    <property type="protein sequence ID" value="BCX82121.1"/>
    <property type="molecule type" value="Genomic_DNA"/>
</dbReference>
<protein>
    <submittedName>
        <fullName evidence="5">Uncharacterized protein</fullName>
    </submittedName>
</protein>
<name>A0AAU9BU01_9GAMM</name>
<feature type="domain" description="Glycosyltransferase subfamily 4-like N-terminal" evidence="4">
    <location>
        <begin position="15"/>
        <end position="185"/>
    </location>
</feature>
<keyword evidence="1" id="KW-0328">Glycosyltransferase</keyword>
<dbReference type="InterPro" id="IPR028098">
    <property type="entry name" value="Glyco_trans_4-like_N"/>
</dbReference>
<evidence type="ECO:0000256" key="1">
    <source>
        <dbReference type="ARBA" id="ARBA00022676"/>
    </source>
</evidence>
<evidence type="ECO:0000259" key="4">
    <source>
        <dbReference type="Pfam" id="PF13439"/>
    </source>
</evidence>
<evidence type="ECO:0000313" key="5">
    <source>
        <dbReference type="EMBL" id="BCX82121.1"/>
    </source>
</evidence>
<proteinExistence type="predicted"/>
<evidence type="ECO:0000259" key="3">
    <source>
        <dbReference type="Pfam" id="PF00534"/>
    </source>
</evidence>
<dbReference type="PANTHER" id="PTHR12526:SF510">
    <property type="entry name" value="D-INOSITOL 3-PHOSPHATE GLYCOSYLTRANSFERASE"/>
    <property type="match status" value="1"/>
</dbReference>
<dbReference type="RefSeq" id="WP_317704532.1">
    <property type="nucleotide sequence ID" value="NZ_AP024714.1"/>
</dbReference>
<gene>
    <name evidence="5" type="ORF">MIT9_P1706</name>
</gene>
<evidence type="ECO:0000313" key="6">
    <source>
        <dbReference type="Proteomes" id="UP001321825"/>
    </source>
</evidence>
<dbReference type="GO" id="GO:1901135">
    <property type="term" value="P:carbohydrate derivative metabolic process"/>
    <property type="evidence" value="ECO:0007669"/>
    <property type="project" value="UniProtKB-ARBA"/>
</dbReference>
<organism evidence="5 6">
    <name type="scientific">Methylomarinovum caldicuralii</name>
    <dbReference type="NCBI Taxonomy" id="438856"/>
    <lineage>
        <taxon>Bacteria</taxon>
        <taxon>Pseudomonadati</taxon>
        <taxon>Pseudomonadota</taxon>
        <taxon>Gammaproteobacteria</taxon>
        <taxon>Methylococcales</taxon>
        <taxon>Methylothermaceae</taxon>
        <taxon>Methylomarinovum</taxon>
    </lineage>
</organism>
<sequence length="453" mass="50682">MNTILYIASRSDIAGGEIYLRDVFQHMDRSRFRPLVVLPDDGAFRALLEEMGIEWVIQEVNYGWLKPPLPWYSFLANLPQRVRNLVRLIKKEQAALVHTNSNQILEGALAARLAGVHHLIVVHIPFQSNLPLYQRFPLHPHSFAELIGDLSTRIIAVAESVARSLSPPIPWEKIRVIHNGIELERFQNLRQFEQPSIRQELGIPQNAPLITGVGRLHPDKGFEYFVEAAGKVAREFPEAHFAIVGSTDSPNYQAKLKARIQTLGIDRCFHFLGFRQDIPTILTQSDVFLLTSRSEGGPYVLLEAMACDCACVASCCGGFVEYVIRPGQTGFLVEYGDPESAADALRELLQNPGLRQKIAKQGREFILTCGEFDVRNSVQSLMDVYEEILSSPAPSPGNYAIDLLLQGATEIGYLGQKVTTLEERMKKAERAAALLLDNPISRMARTLKNKVKS</sequence>
<reference evidence="6" key="1">
    <citation type="journal article" date="2024" name="Int. J. Syst. Evol. Microbiol.">
        <title>Methylomarinovum tepidoasis sp. nov., a moderately thermophilic methanotroph of the family Methylothermaceae isolated from a deep-sea hydrothermal field.</title>
        <authorList>
            <person name="Hirayama H."/>
            <person name="Takaki Y."/>
            <person name="Abe M."/>
            <person name="Miyazaki M."/>
            <person name="Uematsu K."/>
            <person name="Matsui Y."/>
            <person name="Takai K."/>
        </authorList>
    </citation>
    <scope>NUCLEOTIDE SEQUENCE [LARGE SCALE GENOMIC DNA]</scope>
    <source>
        <strain evidence="6">IT-9</strain>
    </source>
</reference>
<dbReference type="GO" id="GO:0016757">
    <property type="term" value="F:glycosyltransferase activity"/>
    <property type="evidence" value="ECO:0007669"/>
    <property type="project" value="UniProtKB-KW"/>
</dbReference>
<accession>A0AAU9BU01</accession>
<dbReference type="KEGG" id="mcau:MIT9_P1706"/>
<dbReference type="CDD" id="cd03801">
    <property type="entry name" value="GT4_PimA-like"/>
    <property type="match status" value="1"/>
</dbReference>
<dbReference type="SUPFAM" id="SSF53756">
    <property type="entry name" value="UDP-Glycosyltransferase/glycogen phosphorylase"/>
    <property type="match status" value="1"/>
</dbReference>
<dbReference type="Pfam" id="PF13439">
    <property type="entry name" value="Glyco_transf_4"/>
    <property type="match status" value="1"/>
</dbReference>
<keyword evidence="2" id="KW-0808">Transferase</keyword>
<evidence type="ECO:0000256" key="2">
    <source>
        <dbReference type="ARBA" id="ARBA00022679"/>
    </source>
</evidence>
<keyword evidence="6" id="KW-1185">Reference proteome</keyword>
<dbReference type="InterPro" id="IPR001296">
    <property type="entry name" value="Glyco_trans_1"/>
</dbReference>
<feature type="domain" description="Glycosyl transferase family 1" evidence="3">
    <location>
        <begin position="194"/>
        <end position="364"/>
    </location>
</feature>
<dbReference type="Pfam" id="PF00534">
    <property type="entry name" value="Glycos_transf_1"/>
    <property type="match status" value="1"/>
</dbReference>
<dbReference type="AlphaFoldDB" id="A0AAU9BU01"/>
<dbReference type="Proteomes" id="UP001321825">
    <property type="component" value="Chromosome"/>
</dbReference>
<dbReference type="PANTHER" id="PTHR12526">
    <property type="entry name" value="GLYCOSYLTRANSFERASE"/>
    <property type="match status" value="1"/>
</dbReference>